<feature type="signal peptide" evidence="1">
    <location>
        <begin position="1"/>
        <end position="22"/>
    </location>
</feature>
<dbReference type="RefSeq" id="WP_115083538.1">
    <property type="nucleotide sequence ID" value="NZ_UGTP01000001.1"/>
</dbReference>
<feature type="chain" id="PRO_5016615038" evidence="1">
    <location>
        <begin position="23"/>
        <end position="588"/>
    </location>
</feature>
<reference evidence="3 4" key="1">
    <citation type="submission" date="2018-06" db="EMBL/GenBank/DDBJ databases">
        <authorList>
            <consortium name="Pathogen Informatics"/>
            <person name="Doyle S."/>
        </authorList>
    </citation>
    <scope>NUCLEOTIDE SEQUENCE [LARGE SCALE GENOMIC DNA]</scope>
    <source>
        <strain evidence="3 4">NCTC13043</strain>
    </source>
</reference>
<dbReference type="PANTHER" id="PTHR41775">
    <property type="entry name" value="SECRETED PROTEIN-RELATED"/>
    <property type="match status" value="1"/>
</dbReference>
<dbReference type="InterPro" id="IPR008757">
    <property type="entry name" value="Peptidase_M6-like_domain"/>
</dbReference>
<sequence length="588" mass="65850">MKRLLFTFYLIVITITIKAAKADPTPFTIIQPDGTKITLILHGDEHFSWISTLDGVLVTKKNKGYYVAKVTSNGTLEATNLLAHNEETRTSAEIKIAKTQKKVLFFKNATQKIATIRRAIGIGQASIPYFPHEGSPKVLTILVDFEDNPFTVKDPKASFEQYLNGEGKPVSFGTKEELNYGSVGQYFKDMSNGKFTPKFGLVGPYRMPKPLAYYGKDAGASHDVNIMELIKDACEAVNGNIDFKDYDSNSDKIIDLVYVIYAGYAQSMGGNKSTDIWPKSSFSYGGINIDGYTIGRYGVSNELNANRTSPTKDGKVVKMINGIGLFCHEFSHTMGLPDFYPLTAEAQIDNQGMEYWDLMDGGEYTNNGYSPTPYTPWEKEVMGWTSLKTLKDSTINVTLQPDDAWKIESDNSDEYLIVHNIQKKGWHTGIAKLGHGMLVYRINYGKNKVNMYDRVNDIPGKPGMTIVPADGILYSSYTAITDEEQKRYKESHASDPFPGTHNVTELMEVQLNLSTLKKPLYNIKEDTNEQTITFDYLKKPNPTGISTVSKNDNPTYERIYTLDGRYMGTNETELPKGIYIKGGKKLMK</sequence>
<dbReference type="PANTHER" id="PTHR41775:SF1">
    <property type="entry name" value="PEPTIDASE M6-LIKE DOMAIN-CONTAINING PROTEIN"/>
    <property type="match status" value="1"/>
</dbReference>
<name>A0A379F2J3_9BACT</name>
<dbReference type="GO" id="GO:0008233">
    <property type="term" value="F:peptidase activity"/>
    <property type="evidence" value="ECO:0007669"/>
    <property type="project" value="InterPro"/>
</dbReference>
<dbReference type="NCBIfam" id="TIGR03296">
    <property type="entry name" value="M6dom_TIGR03296"/>
    <property type="match status" value="1"/>
</dbReference>
<evidence type="ECO:0000256" key="1">
    <source>
        <dbReference type="SAM" id="SignalP"/>
    </source>
</evidence>
<accession>A0A379F2J3</accession>
<dbReference type="OrthoDB" id="9813478at2"/>
<keyword evidence="1" id="KW-0732">Signal</keyword>
<proteinExistence type="predicted"/>
<protein>
    <submittedName>
        <fullName evidence="3">Immune inhibitor A</fullName>
        <ecNumber evidence="3">3.4.24.-</ecNumber>
    </submittedName>
</protein>
<evidence type="ECO:0000313" key="4">
    <source>
        <dbReference type="Proteomes" id="UP000254235"/>
    </source>
</evidence>
<organism evidence="3 4">
    <name type="scientific">Prevotella pallens</name>
    <dbReference type="NCBI Taxonomy" id="60133"/>
    <lineage>
        <taxon>Bacteria</taxon>
        <taxon>Pseudomonadati</taxon>
        <taxon>Bacteroidota</taxon>
        <taxon>Bacteroidia</taxon>
        <taxon>Bacteroidales</taxon>
        <taxon>Prevotellaceae</taxon>
        <taxon>Prevotella</taxon>
    </lineage>
</organism>
<feature type="domain" description="Peptidase M6-like" evidence="2">
    <location>
        <begin position="134"/>
        <end position="380"/>
    </location>
</feature>
<dbReference type="EMBL" id="UGTP01000001">
    <property type="protein sequence ID" value="SUC12866.1"/>
    <property type="molecule type" value="Genomic_DNA"/>
</dbReference>
<dbReference type="SUPFAM" id="SSF55486">
    <property type="entry name" value="Metalloproteases ('zincins'), catalytic domain"/>
    <property type="match status" value="1"/>
</dbReference>
<gene>
    <name evidence="3" type="primary">ina_2</name>
    <name evidence="3" type="ORF">NCTC13043_01483</name>
</gene>
<evidence type="ECO:0000259" key="2">
    <source>
        <dbReference type="Pfam" id="PF05547"/>
    </source>
</evidence>
<keyword evidence="3" id="KW-0378">Hydrolase</keyword>
<evidence type="ECO:0000313" key="3">
    <source>
        <dbReference type="EMBL" id="SUC12866.1"/>
    </source>
</evidence>
<dbReference type="GeneID" id="78571165"/>
<dbReference type="Pfam" id="PF05547">
    <property type="entry name" value="Peptidase_M6"/>
    <property type="match status" value="1"/>
</dbReference>
<dbReference type="Proteomes" id="UP000254235">
    <property type="component" value="Unassembled WGS sequence"/>
</dbReference>
<dbReference type="AlphaFoldDB" id="A0A379F2J3"/>
<dbReference type="GO" id="GO:0006508">
    <property type="term" value="P:proteolysis"/>
    <property type="evidence" value="ECO:0007669"/>
    <property type="project" value="InterPro"/>
</dbReference>
<dbReference type="EC" id="3.4.24.-" evidence="3"/>